<reference evidence="1" key="1">
    <citation type="submission" date="2020-11" db="EMBL/GenBank/DDBJ databases">
        <authorList>
            <consortium name="DOE Joint Genome Institute"/>
            <person name="Ahrendt S."/>
            <person name="Riley R."/>
            <person name="Andreopoulos W."/>
            <person name="Labutti K."/>
            <person name="Pangilinan J."/>
            <person name="Ruiz-Duenas F.J."/>
            <person name="Barrasa J.M."/>
            <person name="Sanchez-Garcia M."/>
            <person name="Camarero S."/>
            <person name="Miyauchi S."/>
            <person name="Serrano A."/>
            <person name="Linde D."/>
            <person name="Babiker R."/>
            <person name="Drula E."/>
            <person name="Ayuso-Fernandez I."/>
            <person name="Pacheco R."/>
            <person name="Padilla G."/>
            <person name="Ferreira P."/>
            <person name="Barriuso J."/>
            <person name="Kellner H."/>
            <person name="Castanera R."/>
            <person name="Alfaro M."/>
            <person name="Ramirez L."/>
            <person name="Pisabarro A.G."/>
            <person name="Kuo A."/>
            <person name="Tritt A."/>
            <person name="Lipzen A."/>
            <person name="He G."/>
            <person name="Yan M."/>
            <person name="Ng V."/>
            <person name="Cullen D."/>
            <person name="Martin F."/>
            <person name="Rosso M.-N."/>
            <person name="Henrissat B."/>
            <person name="Hibbett D."/>
            <person name="Martinez A.T."/>
            <person name="Grigoriev I.V."/>
        </authorList>
    </citation>
    <scope>NUCLEOTIDE SEQUENCE</scope>
    <source>
        <strain evidence="1">ATCC 90797</strain>
    </source>
</reference>
<protein>
    <submittedName>
        <fullName evidence="1">Uncharacterized protein</fullName>
    </submittedName>
</protein>
<gene>
    <name evidence="1" type="ORF">BDN71DRAFT_1438502</name>
</gene>
<evidence type="ECO:0000313" key="1">
    <source>
        <dbReference type="EMBL" id="KAF9501804.1"/>
    </source>
</evidence>
<dbReference type="EMBL" id="MU154522">
    <property type="protein sequence ID" value="KAF9501804.1"/>
    <property type="molecule type" value="Genomic_DNA"/>
</dbReference>
<keyword evidence="2" id="KW-1185">Reference proteome</keyword>
<proteinExistence type="predicted"/>
<evidence type="ECO:0000313" key="2">
    <source>
        <dbReference type="Proteomes" id="UP000807025"/>
    </source>
</evidence>
<organism evidence="1 2">
    <name type="scientific">Pleurotus eryngii</name>
    <name type="common">Boletus of the steppes</name>
    <dbReference type="NCBI Taxonomy" id="5323"/>
    <lineage>
        <taxon>Eukaryota</taxon>
        <taxon>Fungi</taxon>
        <taxon>Dikarya</taxon>
        <taxon>Basidiomycota</taxon>
        <taxon>Agaricomycotina</taxon>
        <taxon>Agaricomycetes</taxon>
        <taxon>Agaricomycetidae</taxon>
        <taxon>Agaricales</taxon>
        <taxon>Pleurotineae</taxon>
        <taxon>Pleurotaceae</taxon>
        <taxon>Pleurotus</taxon>
    </lineage>
</organism>
<sequence length="148" mass="16054">MPTEDPFSTQFPNIPPSQPFASAYYNTPSLAGPINYIVDSRTSPKSHDTYSPPSPLLTQSPSFCGIHHSQTTSPSLDNLDGDPGIPNIPIGMLQSAVPNILILSPKTRLIRFTTSVHIRPPDNPLWRTTTAISSLPRPSPPCTLPVDQ</sequence>
<comment type="caution">
    <text evidence="1">The sequence shown here is derived from an EMBL/GenBank/DDBJ whole genome shotgun (WGS) entry which is preliminary data.</text>
</comment>
<dbReference type="Proteomes" id="UP000807025">
    <property type="component" value="Unassembled WGS sequence"/>
</dbReference>
<name>A0A9P6DK31_PLEER</name>
<dbReference type="AlphaFoldDB" id="A0A9P6DK31"/>
<accession>A0A9P6DK31</accession>